<name>A0AAJ2JWF1_9BACL</name>
<proteinExistence type="predicted"/>
<feature type="region of interest" description="Disordered" evidence="1">
    <location>
        <begin position="1"/>
        <end position="50"/>
    </location>
</feature>
<protein>
    <submittedName>
        <fullName evidence="2">DUF2161 family putative PD-(D/E)XK-type phosphodiesterase</fullName>
    </submittedName>
</protein>
<comment type="caution">
    <text evidence="2">The sequence shown here is derived from an EMBL/GenBank/DDBJ whole genome shotgun (WGS) entry which is preliminary data.</text>
</comment>
<dbReference type="Pfam" id="PF09929">
    <property type="entry name" value="DUF2161"/>
    <property type="match status" value="1"/>
</dbReference>
<sequence length="300" mass="33210">MGKSTSPSTRAKKTKQSARSQSASPVRSDSIAAEREQQQETKETREKQVDSSRVILKESELYAPIKTYFEAIGYHVRGEVRHCDMVAIRPDAPEAEPIIIELKSSFNVTLLLQALDRLKLSSTVYVAVAKKKATRSSHPVSGLRQLCERLGLGFLLVTFYKRKAPFVEAICHPPGWVEQADQAVYKPKPVRPSKTRAARLVREFHARSGDYNVGGTTKQPLVTAYREKALRVANVLEEGPLRAAVVRSRAGVGDAASILQKNYYGWFERQSRGIYALTSEGKAAIAQYANILAQLPGLSP</sequence>
<dbReference type="InterPro" id="IPR018679">
    <property type="entry name" value="DUF2161"/>
</dbReference>
<feature type="compositionally biased region" description="Polar residues" evidence="1">
    <location>
        <begin position="17"/>
        <end position="27"/>
    </location>
</feature>
<feature type="compositionally biased region" description="Basic and acidic residues" evidence="1">
    <location>
        <begin position="32"/>
        <end position="50"/>
    </location>
</feature>
<dbReference type="AlphaFoldDB" id="A0AAJ2JWF1"/>
<evidence type="ECO:0000313" key="2">
    <source>
        <dbReference type="EMBL" id="MDT8975384.1"/>
    </source>
</evidence>
<evidence type="ECO:0000313" key="3">
    <source>
        <dbReference type="Proteomes" id="UP001250538"/>
    </source>
</evidence>
<dbReference type="EMBL" id="JAVYAA010000001">
    <property type="protein sequence ID" value="MDT8975384.1"/>
    <property type="molecule type" value="Genomic_DNA"/>
</dbReference>
<evidence type="ECO:0000256" key="1">
    <source>
        <dbReference type="SAM" id="MobiDB-lite"/>
    </source>
</evidence>
<organism evidence="2 3">
    <name type="scientific">Paenibacillus suaedae</name>
    <dbReference type="NCBI Taxonomy" id="3077233"/>
    <lineage>
        <taxon>Bacteria</taxon>
        <taxon>Bacillati</taxon>
        <taxon>Bacillota</taxon>
        <taxon>Bacilli</taxon>
        <taxon>Bacillales</taxon>
        <taxon>Paenibacillaceae</taxon>
        <taxon>Paenibacillus</taxon>
    </lineage>
</organism>
<accession>A0AAJ2JWF1</accession>
<dbReference type="RefSeq" id="WP_083545325.1">
    <property type="nucleotide sequence ID" value="NZ_JAVYAA010000001.1"/>
</dbReference>
<reference evidence="3" key="1">
    <citation type="submission" date="2023-09" db="EMBL/GenBank/DDBJ databases">
        <title>Paenibacillus sp. chi10 Genome sequencing and assembly.</title>
        <authorList>
            <person name="Kim I."/>
        </authorList>
    </citation>
    <scope>NUCLEOTIDE SEQUENCE [LARGE SCALE GENOMIC DNA]</scope>
    <source>
        <strain evidence="3">chi10</strain>
    </source>
</reference>
<dbReference type="Proteomes" id="UP001250538">
    <property type="component" value="Unassembled WGS sequence"/>
</dbReference>
<keyword evidence="3" id="KW-1185">Reference proteome</keyword>
<gene>
    <name evidence="2" type="ORF">RQP50_03890</name>
</gene>